<dbReference type="Gene3D" id="3.40.30.10">
    <property type="entry name" value="Glutaredoxin"/>
    <property type="match status" value="1"/>
</dbReference>
<dbReference type="CDD" id="cd02947">
    <property type="entry name" value="TRX_family"/>
    <property type="match status" value="1"/>
</dbReference>
<protein>
    <recommendedName>
        <fullName evidence="6">Thioredoxin</fullName>
    </recommendedName>
</protein>
<dbReference type="EMBL" id="BMNJ01000001">
    <property type="protein sequence ID" value="GGO95307.1"/>
    <property type="molecule type" value="Genomic_DNA"/>
</dbReference>
<dbReference type="InterPro" id="IPR005746">
    <property type="entry name" value="Thioredoxin"/>
</dbReference>
<evidence type="ECO:0000313" key="8">
    <source>
        <dbReference type="EMBL" id="GGO95307.1"/>
    </source>
</evidence>
<dbReference type="SUPFAM" id="SSF52833">
    <property type="entry name" value="Thioredoxin-like"/>
    <property type="match status" value="1"/>
</dbReference>
<dbReference type="OrthoDB" id="9790390at2"/>
<evidence type="ECO:0000256" key="3">
    <source>
        <dbReference type="ARBA" id="ARBA00022982"/>
    </source>
</evidence>
<evidence type="ECO:0000313" key="9">
    <source>
        <dbReference type="Proteomes" id="UP000614239"/>
    </source>
</evidence>
<keyword evidence="2" id="KW-0813">Transport</keyword>
<dbReference type="GO" id="GO:0015035">
    <property type="term" value="F:protein-disulfide reductase activity"/>
    <property type="evidence" value="ECO:0007669"/>
    <property type="project" value="UniProtKB-UniRule"/>
</dbReference>
<keyword evidence="4" id="KW-1015">Disulfide bond</keyword>
<proteinExistence type="inferred from homology"/>
<dbReference type="PRINTS" id="PR00421">
    <property type="entry name" value="THIOREDOXIN"/>
</dbReference>
<dbReference type="RefSeq" id="WP_080462234.1">
    <property type="nucleotide sequence ID" value="NZ_BMNJ01000001.1"/>
</dbReference>
<dbReference type="Proteomes" id="UP000614239">
    <property type="component" value="Unassembled WGS sequence"/>
</dbReference>
<dbReference type="PROSITE" id="PS00194">
    <property type="entry name" value="THIOREDOXIN_1"/>
    <property type="match status" value="1"/>
</dbReference>
<dbReference type="PANTHER" id="PTHR45663:SF40">
    <property type="entry name" value="THIOREDOXIN 2"/>
    <property type="match status" value="1"/>
</dbReference>
<reference evidence="8" key="1">
    <citation type="journal article" date="2014" name="Int. J. Syst. Evol. Microbiol.">
        <title>Complete genome sequence of Corynebacterium casei LMG S-19264T (=DSM 44701T), isolated from a smear-ripened cheese.</title>
        <authorList>
            <consortium name="US DOE Joint Genome Institute (JGI-PGF)"/>
            <person name="Walter F."/>
            <person name="Albersmeier A."/>
            <person name="Kalinowski J."/>
            <person name="Ruckert C."/>
        </authorList>
    </citation>
    <scope>NUCLEOTIDE SEQUENCE</scope>
    <source>
        <strain evidence="8">CGMCC 4.7372</strain>
    </source>
</reference>
<name>A0A8H9LI44_9ACTO</name>
<dbReference type="KEGG" id="actp:B6G06_09530"/>
<dbReference type="AlphaFoldDB" id="A0A8H9LI44"/>
<dbReference type="InterPro" id="IPR013766">
    <property type="entry name" value="Thioredoxin_domain"/>
</dbReference>
<dbReference type="PROSITE" id="PS51352">
    <property type="entry name" value="THIOREDOXIN_2"/>
    <property type="match status" value="1"/>
</dbReference>
<evidence type="ECO:0000259" key="7">
    <source>
        <dbReference type="PROSITE" id="PS51352"/>
    </source>
</evidence>
<evidence type="ECO:0000256" key="1">
    <source>
        <dbReference type="ARBA" id="ARBA00008987"/>
    </source>
</evidence>
<dbReference type="GO" id="GO:0005829">
    <property type="term" value="C:cytosol"/>
    <property type="evidence" value="ECO:0007669"/>
    <property type="project" value="TreeGrafter"/>
</dbReference>
<dbReference type="InterPro" id="IPR036249">
    <property type="entry name" value="Thioredoxin-like_sf"/>
</dbReference>
<accession>A0A8H9LI44</accession>
<comment type="caution">
    <text evidence="8">The sequence shown here is derived from an EMBL/GenBank/DDBJ whole genome shotgun (WGS) entry which is preliminary data.</text>
</comment>
<dbReference type="NCBIfam" id="TIGR01068">
    <property type="entry name" value="thioredoxin"/>
    <property type="match status" value="1"/>
</dbReference>
<dbReference type="Pfam" id="PF00085">
    <property type="entry name" value="Thioredoxin"/>
    <property type="match status" value="1"/>
</dbReference>
<keyword evidence="3" id="KW-0249">Electron transport</keyword>
<comment type="similarity">
    <text evidence="1">Belongs to the thioredoxin family.</text>
</comment>
<dbReference type="InterPro" id="IPR017937">
    <property type="entry name" value="Thioredoxin_CS"/>
</dbReference>
<feature type="domain" description="Thioredoxin" evidence="7">
    <location>
        <begin position="1"/>
        <end position="105"/>
    </location>
</feature>
<sequence>MALTTITGKEFNSTVRGEGITLVDFWASWCGPCMRFAPVFEKAAEANPDIAFVKVNTEEEPELAGALGISSIPTLMAFRDDVLVYREAGALPAKALEALIAQVRDLDMDALKAEIAKERTEGRAGQDAAGSERA</sequence>
<evidence type="ECO:0000256" key="6">
    <source>
        <dbReference type="NCBIfam" id="TIGR01068"/>
    </source>
</evidence>
<reference evidence="8" key="2">
    <citation type="submission" date="2020-09" db="EMBL/GenBank/DDBJ databases">
        <authorList>
            <person name="Sun Q."/>
            <person name="Zhou Y."/>
        </authorList>
    </citation>
    <scope>NUCLEOTIDE SEQUENCE</scope>
    <source>
        <strain evidence="8">CGMCC 4.7372</strain>
    </source>
</reference>
<evidence type="ECO:0000256" key="4">
    <source>
        <dbReference type="ARBA" id="ARBA00023157"/>
    </source>
</evidence>
<dbReference type="PANTHER" id="PTHR45663">
    <property type="entry name" value="GEO12009P1"/>
    <property type="match status" value="1"/>
</dbReference>
<evidence type="ECO:0000256" key="2">
    <source>
        <dbReference type="ARBA" id="ARBA00022448"/>
    </source>
</evidence>
<keyword evidence="9" id="KW-1185">Reference proteome</keyword>
<keyword evidence="5" id="KW-0676">Redox-active center</keyword>
<gene>
    <name evidence="8" type="ORF">GCM10011612_02840</name>
</gene>
<organism evidence="8 9">
    <name type="scientific">Actinomyces gaoshouyii</name>
    <dbReference type="NCBI Taxonomy" id="1960083"/>
    <lineage>
        <taxon>Bacteria</taxon>
        <taxon>Bacillati</taxon>
        <taxon>Actinomycetota</taxon>
        <taxon>Actinomycetes</taxon>
        <taxon>Actinomycetales</taxon>
        <taxon>Actinomycetaceae</taxon>
        <taxon>Actinomyces</taxon>
    </lineage>
</organism>
<evidence type="ECO:0000256" key="5">
    <source>
        <dbReference type="ARBA" id="ARBA00023284"/>
    </source>
</evidence>